<dbReference type="OrthoDB" id="2519184at2759"/>
<gene>
    <name evidence="1" type="ORF">O181_057741</name>
</gene>
<proteinExistence type="predicted"/>
<dbReference type="AlphaFoldDB" id="A0A9Q3E8W9"/>
<reference evidence="1" key="1">
    <citation type="submission" date="2021-03" db="EMBL/GenBank/DDBJ databases">
        <title>Draft genome sequence of rust myrtle Austropuccinia psidii MF-1, a brazilian biotype.</title>
        <authorList>
            <person name="Quecine M.C."/>
            <person name="Pachon D.M.R."/>
            <person name="Bonatelli M.L."/>
            <person name="Correr F.H."/>
            <person name="Franceschini L.M."/>
            <person name="Leite T.F."/>
            <person name="Margarido G.R.A."/>
            <person name="Almeida C.A."/>
            <person name="Ferrarezi J.A."/>
            <person name="Labate C.A."/>
        </authorList>
    </citation>
    <scope>NUCLEOTIDE SEQUENCE</scope>
    <source>
        <strain evidence="1">MF-1</strain>
    </source>
</reference>
<dbReference type="Proteomes" id="UP000765509">
    <property type="component" value="Unassembled WGS sequence"/>
</dbReference>
<organism evidence="1 2">
    <name type="scientific">Austropuccinia psidii MF-1</name>
    <dbReference type="NCBI Taxonomy" id="1389203"/>
    <lineage>
        <taxon>Eukaryota</taxon>
        <taxon>Fungi</taxon>
        <taxon>Dikarya</taxon>
        <taxon>Basidiomycota</taxon>
        <taxon>Pucciniomycotina</taxon>
        <taxon>Pucciniomycetes</taxon>
        <taxon>Pucciniales</taxon>
        <taxon>Sphaerophragmiaceae</taxon>
        <taxon>Austropuccinia</taxon>
    </lineage>
</organism>
<evidence type="ECO:0000313" key="1">
    <source>
        <dbReference type="EMBL" id="MBW0518026.1"/>
    </source>
</evidence>
<sequence length="192" mass="21290">MGHYWRDLCLQLGGANAEQRMNNLVCMEVSGKLKTQKMNGRTEVPILARLVQVSNTSNNCLAREGCQCCPRKSLCLYKLPTIQTTPYACAGSRPLPRKSLHCAGSRQFESFLTPVLASNNSHTNPDSCAGSQQFKQFLTLRKASYHSHANPYACAGSNNAANFLRLCRLLTIHTRILMLVNVPNNSDNSIHH</sequence>
<keyword evidence="2" id="KW-1185">Reference proteome</keyword>
<protein>
    <submittedName>
        <fullName evidence="1">Uncharacterized protein</fullName>
    </submittedName>
</protein>
<comment type="caution">
    <text evidence="1">The sequence shown here is derived from an EMBL/GenBank/DDBJ whole genome shotgun (WGS) entry which is preliminary data.</text>
</comment>
<name>A0A9Q3E8W9_9BASI</name>
<accession>A0A9Q3E8W9</accession>
<dbReference type="EMBL" id="AVOT02026344">
    <property type="protein sequence ID" value="MBW0518026.1"/>
    <property type="molecule type" value="Genomic_DNA"/>
</dbReference>
<evidence type="ECO:0000313" key="2">
    <source>
        <dbReference type="Proteomes" id="UP000765509"/>
    </source>
</evidence>